<name>A0AC61NL70_9BACT</name>
<evidence type="ECO:0000313" key="1">
    <source>
        <dbReference type="EMBL" id="QZE14626.1"/>
    </source>
</evidence>
<protein>
    <submittedName>
        <fullName evidence="1">Uncharacterized protein</fullName>
    </submittedName>
</protein>
<dbReference type="Proteomes" id="UP000826212">
    <property type="component" value="Chromosome"/>
</dbReference>
<reference evidence="1" key="1">
    <citation type="submission" date="2021-08" db="EMBL/GenBank/DDBJ databases">
        <title>Novel anaerobic bacterium isolated from sea squirt in East Sea, Republic of Korea.</title>
        <authorList>
            <person name="Nguyen T.H."/>
            <person name="Li Z."/>
            <person name="Lee Y.-J."/>
            <person name="Ko J."/>
            <person name="Kim S.-G."/>
        </authorList>
    </citation>
    <scope>NUCLEOTIDE SEQUENCE</scope>
    <source>
        <strain evidence="1">KCTC 25031</strain>
    </source>
</reference>
<organism evidence="1 2">
    <name type="scientific">Halosquirtibacter laminarini</name>
    <dbReference type="NCBI Taxonomy" id="3374600"/>
    <lineage>
        <taxon>Bacteria</taxon>
        <taxon>Pseudomonadati</taxon>
        <taxon>Bacteroidota</taxon>
        <taxon>Bacteroidia</taxon>
        <taxon>Marinilabiliales</taxon>
        <taxon>Prolixibacteraceae</taxon>
        <taxon>Halosquirtibacter</taxon>
    </lineage>
</organism>
<dbReference type="EMBL" id="CP081303">
    <property type="protein sequence ID" value="QZE14626.1"/>
    <property type="molecule type" value="Genomic_DNA"/>
</dbReference>
<accession>A0AC61NL70</accession>
<gene>
    <name evidence="1" type="ORF">K4L44_01785</name>
</gene>
<sequence length="193" mass="21301">MSVSKIDFKIGDLHFQCEGDNEWVNTQLDKVLDRVSDLLQNSNTVSSNDVDVKSNQLNVSNASGDNFNLNVSSDEGDKTTTLIGGNRSRKRGRPSKQAAIEITSTHPLVGYLERHDALDNQVRRFLATSTYLMSSGAQVLTTTLVAELIKEAGIPRLSNASDCLNKNEKKGFCEKRDKEFIITHKGVKSIKEG</sequence>
<evidence type="ECO:0000313" key="2">
    <source>
        <dbReference type="Proteomes" id="UP000826212"/>
    </source>
</evidence>
<keyword evidence="2" id="KW-1185">Reference proteome</keyword>
<proteinExistence type="predicted"/>